<dbReference type="Proteomes" id="UP000076512">
    <property type="component" value="Unassembled WGS sequence"/>
</dbReference>
<evidence type="ECO:0000313" key="8">
    <source>
        <dbReference type="EMBL" id="KZM72584.1"/>
    </source>
</evidence>
<comment type="cofactor">
    <cofactor evidence="1">
        <name>Fe(2+)</name>
        <dbReference type="ChEBI" id="CHEBI:29033"/>
    </cofactor>
</comment>
<dbReference type="OrthoDB" id="581608at2"/>
<dbReference type="Pfam" id="PF02668">
    <property type="entry name" value="TauD"/>
    <property type="match status" value="1"/>
</dbReference>
<evidence type="ECO:0000256" key="6">
    <source>
        <dbReference type="ARBA" id="ARBA00023004"/>
    </source>
</evidence>
<dbReference type="AlphaFoldDB" id="A0A161Z2J1"/>
<dbReference type="SUPFAM" id="SSF51197">
    <property type="entry name" value="Clavaminate synthase-like"/>
    <property type="match status" value="1"/>
</dbReference>
<evidence type="ECO:0000256" key="1">
    <source>
        <dbReference type="ARBA" id="ARBA00001954"/>
    </source>
</evidence>
<evidence type="ECO:0000256" key="3">
    <source>
        <dbReference type="ARBA" id="ARBA00022723"/>
    </source>
</evidence>
<dbReference type="PANTHER" id="PTHR43779:SF3">
    <property type="entry name" value="(3R)-3-[(CARBOXYMETHYL)AMINO]FATTY ACID OXYGENASE_DECARBOXYLASE"/>
    <property type="match status" value="1"/>
</dbReference>
<keyword evidence="3" id="KW-0479">Metal-binding</keyword>
<accession>A0A161Z2J1</accession>
<dbReference type="InterPro" id="IPR003819">
    <property type="entry name" value="TauD/TfdA-like"/>
</dbReference>
<dbReference type="EMBL" id="LWGR01000007">
    <property type="protein sequence ID" value="KZM72584.1"/>
    <property type="molecule type" value="Genomic_DNA"/>
</dbReference>
<dbReference type="Gene3D" id="3.60.130.10">
    <property type="entry name" value="Clavaminate synthase-like"/>
    <property type="match status" value="1"/>
</dbReference>
<evidence type="ECO:0000256" key="2">
    <source>
        <dbReference type="ARBA" id="ARBA00005896"/>
    </source>
</evidence>
<keyword evidence="5" id="KW-0560">Oxidoreductase</keyword>
<reference evidence="8 9" key="1">
    <citation type="submission" date="2016-04" db="EMBL/GenBank/DDBJ databases">
        <authorList>
            <person name="Evans L.H."/>
            <person name="Alamgir A."/>
            <person name="Owens N."/>
            <person name="Weber N.D."/>
            <person name="Virtaneva K."/>
            <person name="Barbian K."/>
            <person name="Babar A."/>
            <person name="Rosenke K."/>
        </authorList>
    </citation>
    <scope>NUCLEOTIDE SEQUENCE [LARGE SCALE GENOMIC DNA]</scope>
    <source>
        <strain evidence="8 9">IFM 0406</strain>
    </source>
</reference>
<gene>
    <name evidence="8" type="ORF">AWN90_27685</name>
</gene>
<keyword evidence="9" id="KW-1185">Reference proteome</keyword>
<organism evidence="8 9">
    <name type="scientific">Nocardia terpenica</name>
    <dbReference type="NCBI Taxonomy" id="455432"/>
    <lineage>
        <taxon>Bacteria</taxon>
        <taxon>Bacillati</taxon>
        <taxon>Actinomycetota</taxon>
        <taxon>Actinomycetes</taxon>
        <taxon>Mycobacteriales</taxon>
        <taxon>Nocardiaceae</taxon>
        <taxon>Nocardia</taxon>
    </lineage>
</organism>
<dbReference type="PANTHER" id="PTHR43779">
    <property type="entry name" value="DIOXYGENASE RV0097-RELATED"/>
    <property type="match status" value="1"/>
</dbReference>
<feature type="domain" description="TauD/TfdA-like" evidence="7">
    <location>
        <begin position="3"/>
        <end position="268"/>
    </location>
</feature>
<dbReference type="InterPro" id="IPR051178">
    <property type="entry name" value="TfdA_dioxygenase"/>
</dbReference>
<keyword evidence="4 8" id="KW-0223">Dioxygenase</keyword>
<dbReference type="GO" id="GO:0051213">
    <property type="term" value="F:dioxygenase activity"/>
    <property type="evidence" value="ECO:0007669"/>
    <property type="project" value="UniProtKB-KW"/>
</dbReference>
<comment type="similarity">
    <text evidence="2">Belongs to the TfdA dioxygenase family.</text>
</comment>
<evidence type="ECO:0000256" key="5">
    <source>
        <dbReference type="ARBA" id="ARBA00023002"/>
    </source>
</evidence>
<dbReference type="STRING" id="455432.AWN90_27685"/>
<keyword evidence="6" id="KW-0408">Iron</keyword>
<evidence type="ECO:0000313" key="9">
    <source>
        <dbReference type="Proteomes" id="UP000076512"/>
    </source>
</evidence>
<name>A0A161Z2J1_9NOCA</name>
<protein>
    <submittedName>
        <fullName evidence="8">Taurine catabolism dioxygenase</fullName>
    </submittedName>
</protein>
<dbReference type="GO" id="GO:0046872">
    <property type="term" value="F:metal ion binding"/>
    <property type="evidence" value="ECO:0007669"/>
    <property type="project" value="UniProtKB-KW"/>
</dbReference>
<evidence type="ECO:0000259" key="7">
    <source>
        <dbReference type="Pfam" id="PF02668"/>
    </source>
</evidence>
<proteinExistence type="inferred from homology"/>
<dbReference type="InterPro" id="IPR042098">
    <property type="entry name" value="TauD-like_sf"/>
</dbReference>
<comment type="caution">
    <text evidence="8">The sequence shown here is derived from an EMBL/GenBank/DDBJ whole genome shotgun (WGS) entry which is preliminary data.</text>
</comment>
<evidence type="ECO:0000256" key="4">
    <source>
        <dbReference type="ARBA" id="ARBA00022964"/>
    </source>
</evidence>
<sequence>MGVVVDDFDPAVDEDVQLLKKTVYREKIVVLKRQQHDPASFLELGRRLGTPEAYYEPIYHHPDVPEVFVSANADDDGRRIGVPKTGRFWHSDYQFMARPFDITLIYPRVVPSTNRGTLFIDLARAYDLLSPALRQAVAATTAVHSVRRFFKIRPEDVYRPIGEVLAEVDARTPPVRRPTVFTHPQTGERVLYLSEGFTEAIEDADGAPRPDLLTELLTATGQLDATFTHPAIHLQTFDVGDLLIWDNRSLVHRAVHSDTPEPAVSWRVTVHEPIGG</sequence>